<dbReference type="EMBL" id="FOPM01000027">
    <property type="protein sequence ID" value="SFH04416.1"/>
    <property type="molecule type" value="Genomic_DNA"/>
</dbReference>
<gene>
    <name evidence="2" type="ORF">SAMN05192565_1278</name>
</gene>
<evidence type="ECO:0000313" key="2">
    <source>
        <dbReference type="EMBL" id="SFH04416.1"/>
    </source>
</evidence>
<proteinExistence type="predicted"/>
<evidence type="ECO:0000256" key="1">
    <source>
        <dbReference type="SAM" id="MobiDB-lite"/>
    </source>
</evidence>
<accession>A0A1I2WVL0</accession>
<sequence>MRLREQGNAGGEVVTLGWDEAQTALRAGTHEVVDDADDGKAISGEKGPEPDAPVDDLDTKTKPELEALAAERGVDISKAKTKADVIEALRASK</sequence>
<protein>
    <recommendedName>
        <fullName evidence="4">Rho termination factor, N-terminal domain</fullName>
    </recommendedName>
</protein>
<dbReference type="Proteomes" id="UP000199229">
    <property type="component" value="Unassembled WGS sequence"/>
</dbReference>
<dbReference type="AlphaFoldDB" id="A0A1I2WVL0"/>
<dbReference type="OrthoDB" id="8001874at2"/>
<organism evidence="2 3">
    <name type="scientific">Methylobacterium gossipiicola</name>
    <dbReference type="NCBI Taxonomy" id="582675"/>
    <lineage>
        <taxon>Bacteria</taxon>
        <taxon>Pseudomonadati</taxon>
        <taxon>Pseudomonadota</taxon>
        <taxon>Alphaproteobacteria</taxon>
        <taxon>Hyphomicrobiales</taxon>
        <taxon>Methylobacteriaceae</taxon>
        <taxon>Methylobacterium</taxon>
    </lineage>
</organism>
<evidence type="ECO:0008006" key="4">
    <source>
        <dbReference type="Google" id="ProtNLM"/>
    </source>
</evidence>
<dbReference type="STRING" id="582675.SAMN05192565_1278"/>
<feature type="region of interest" description="Disordered" evidence="1">
    <location>
        <begin position="28"/>
        <end position="58"/>
    </location>
</feature>
<dbReference type="RefSeq" id="WP_091974566.1">
    <property type="nucleotide sequence ID" value="NZ_FOPM01000027.1"/>
</dbReference>
<evidence type="ECO:0000313" key="3">
    <source>
        <dbReference type="Proteomes" id="UP000199229"/>
    </source>
</evidence>
<name>A0A1I2WVL0_9HYPH</name>
<reference evidence="3" key="1">
    <citation type="submission" date="2016-10" db="EMBL/GenBank/DDBJ databases">
        <authorList>
            <person name="Varghese N."/>
            <person name="Submissions S."/>
        </authorList>
    </citation>
    <scope>NUCLEOTIDE SEQUENCE [LARGE SCALE GENOMIC DNA]</scope>
    <source>
        <strain evidence="3">Gh-105</strain>
    </source>
</reference>
<keyword evidence="3" id="KW-1185">Reference proteome</keyword>